<dbReference type="Proteomes" id="UP000276133">
    <property type="component" value="Unassembled WGS sequence"/>
</dbReference>
<reference evidence="1 2" key="1">
    <citation type="journal article" date="2018" name="Sci. Rep.">
        <title>Genomic signatures of local adaptation to the degree of environmental predictability in rotifers.</title>
        <authorList>
            <person name="Franch-Gras L."/>
            <person name="Hahn C."/>
            <person name="Garcia-Roger E.M."/>
            <person name="Carmona M.J."/>
            <person name="Serra M."/>
            <person name="Gomez A."/>
        </authorList>
    </citation>
    <scope>NUCLEOTIDE SEQUENCE [LARGE SCALE GENOMIC DNA]</scope>
    <source>
        <strain evidence="1">HYR1</strain>
    </source>
</reference>
<evidence type="ECO:0000313" key="2">
    <source>
        <dbReference type="Proteomes" id="UP000276133"/>
    </source>
</evidence>
<organism evidence="1 2">
    <name type="scientific">Brachionus plicatilis</name>
    <name type="common">Marine rotifer</name>
    <name type="synonym">Brachionus muelleri</name>
    <dbReference type="NCBI Taxonomy" id="10195"/>
    <lineage>
        <taxon>Eukaryota</taxon>
        <taxon>Metazoa</taxon>
        <taxon>Spiralia</taxon>
        <taxon>Gnathifera</taxon>
        <taxon>Rotifera</taxon>
        <taxon>Eurotatoria</taxon>
        <taxon>Monogononta</taxon>
        <taxon>Pseudotrocha</taxon>
        <taxon>Ploima</taxon>
        <taxon>Brachionidae</taxon>
        <taxon>Brachionus</taxon>
    </lineage>
</organism>
<sequence>MFAHNCFMMVNNGVLNAAKIDRVAVGKTSGPLGRRASSGTRHRSLHIAVVSFLRNISRLDHTVAVHLEQVDYASDKVRLGAKEFDARPIVGAANCDLGEFYLARLGVELERSDAHIALQLNEPVAVRIAAYVQPIQVTVLDNGAIEVQLLSVRQHLIVIVLAVVSAEQNAARLHRSEYEADVFEERTFVVVEIVVDENVGRATERDGRGRRRRWRCRCAHDRWLCWRRRRRSIDNLLTTLPPLARHHLIVDDVTFVQHDGANAAHKARLTSEAKAGAVVSADAHPAHHHTVTTRQRIINGLFVSVVRVQPAQYLFLLVMLNVKLVNAASVHSNSADLMPLVHSIDACGRVQKAVGHFDANVVVRVVHQYYELTARLSCLKFDDKRVQRQSGTHCEVNFCVVAAKRNVLGVGQTVQIDQMGLCVGVGAWGRVDN</sequence>
<comment type="caution">
    <text evidence="1">The sequence shown here is derived from an EMBL/GenBank/DDBJ whole genome shotgun (WGS) entry which is preliminary data.</text>
</comment>
<name>A0A3M7QCY3_BRAPC</name>
<accession>A0A3M7QCY3</accession>
<protein>
    <submittedName>
        <fullName evidence="1">Uncharacterized protein</fullName>
    </submittedName>
</protein>
<keyword evidence="2" id="KW-1185">Reference proteome</keyword>
<proteinExistence type="predicted"/>
<dbReference type="AlphaFoldDB" id="A0A3M7QCY3"/>
<evidence type="ECO:0000313" key="1">
    <source>
        <dbReference type="EMBL" id="RNA09044.1"/>
    </source>
</evidence>
<dbReference type="EMBL" id="REGN01006561">
    <property type="protein sequence ID" value="RNA09044.1"/>
    <property type="molecule type" value="Genomic_DNA"/>
</dbReference>
<gene>
    <name evidence="1" type="ORF">BpHYR1_039695</name>
</gene>